<feature type="transmembrane region" description="Helical" evidence="6">
    <location>
        <begin position="318"/>
        <end position="337"/>
    </location>
</feature>
<protein>
    <recommendedName>
        <fullName evidence="7">Ubiquitin-like domain-containing protein</fullName>
    </recommendedName>
</protein>
<dbReference type="GeneID" id="24099772"/>
<dbReference type="InterPro" id="IPR029071">
    <property type="entry name" value="Ubiquitin-like_domsf"/>
</dbReference>
<name>J4IBL3_9APHY</name>
<dbReference type="EMBL" id="HE797169">
    <property type="protein sequence ID" value="CCM04861.1"/>
    <property type="molecule type" value="Genomic_DNA"/>
</dbReference>
<comment type="subcellular location">
    <subcellularLocation>
        <location evidence="1">Membrane</location>
    </subcellularLocation>
</comment>
<evidence type="ECO:0000256" key="4">
    <source>
        <dbReference type="ARBA" id="ARBA00023136"/>
    </source>
</evidence>
<evidence type="ECO:0000313" key="8">
    <source>
        <dbReference type="EMBL" id="CCM04861.1"/>
    </source>
</evidence>
<dbReference type="SUPFAM" id="SSF54236">
    <property type="entry name" value="Ubiquitin-like"/>
    <property type="match status" value="1"/>
</dbReference>
<dbReference type="InterPro" id="IPR000626">
    <property type="entry name" value="Ubiquitin-like_dom"/>
</dbReference>
<evidence type="ECO:0000256" key="6">
    <source>
        <dbReference type="SAM" id="Phobius"/>
    </source>
</evidence>
<feature type="compositionally biased region" description="Polar residues" evidence="5">
    <location>
        <begin position="481"/>
        <end position="490"/>
    </location>
</feature>
<dbReference type="RefSeq" id="XP_012184144.1">
    <property type="nucleotide sequence ID" value="XM_012328754.1"/>
</dbReference>
<dbReference type="PROSITE" id="PS50053">
    <property type="entry name" value="UBIQUITIN_2"/>
    <property type="match status" value="1"/>
</dbReference>
<sequence length="533" mass="59155">MTSLDIRIELPAYSHSFAIQVEQWANIANVKHEIAKSCPGNPRPDGQRLIYKGHFLADEERILDIWKSPDDARILHLAVHPSAWTSNPPSLSSSSPMFPASSAQIPTSVRPASEQAFSQYLRAHTPLLASSSNMSLNYVNWKHHVALQTLLNGVSTLDTARMTDPDWWRSVAVQHLHLCGWSWPSVLDEEYPSAENSGEGLKYEQVIGLPYLSLATPDAAPTPIQTHALKVLSVTFTILTAPSPELPPLPIATSYSTPYPINAQTDLNEHLQQLGLPPIRLAAGQNFNPNLHVNDPNHLPGAVAAPAVEIRAIPLRALMVPLIMLVFRTLLLLYFFSPMKRPFFALLLSAWILYEAWGTLRVVIGDGRVRNPRAVDLNGRVDNNGRQGPADRRDAGASYVANRGQMQALLNGLSNLNLHVEDAVLDGGLPVRPPSLGHKVKTFVSLMLLTLHPAVWDYRRAALRRREGRLRTEANIREAAMQNTDGQNAAGSPGERTEDETRVKALIEAHERRPTWVKEYVHRVQTTDWADDV</sequence>
<dbReference type="PANTHER" id="PTHR12943:SF27">
    <property type="entry name" value="HOMOCYSTEINE-INDUCED ENDOPLASMIC RETICULUM PROTEIN, ISOFORM A"/>
    <property type="match status" value="1"/>
</dbReference>
<evidence type="ECO:0000313" key="9">
    <source>
        <dbReference type="Proteomes" id="UP000006352"/>
    </source>
</evidence>
<evidence type="ECO:0000256" key="1">
    <source>
        <dbReference type="ARBA" id="ARBA00004370"/>
    </source>
</evidence>
<dbReference type="InParanoid" id="J4IBL3"/>
<dbReference type="STRING" id="599839.J4IBL3"/>
<evidence type="ECO:0000256" key="3">
    <source>
        <dbReference type="ARBA" id="ARBA00022989"/>
    </source>
</evidence>
<evidence type="ECO:0000256" key="2">
    <source>
        <dbReference type="ARBA" id="ARBA00022692"/>
    </source>
</evidence>
<dbReference type="GO" id="GO:0016020">
    <property type="term" value="C:membrane"/>
    <property type="evidence" value="ECO:0007669"/>
    <property type="project" value="UniProtKB-SubCell"/>
</dbReference>
<dbReference type="AlphaFoldDB" id="J4IBL3"/>
<dbReference type="GO" id="GO:0030968">
    <property type="term" value="P:endoplasmic reticulum unfolded protein response"/>
    <property type="evidence" value="ECO:0007669"/>
    <property type="project" value="TreeGrafter"/>
</dbReference>
<evidence type="ECO:0000259" key="7">
    <source>
        <dbReference type="PROSITE" id="PS50053"/>
    </source>
</evidence>
<feature type="domain" description="Ubiquitin-like" evidence="7">
    <location>
        <begin position="4"/>
        <end position="64"/>
    </location>
</feature>
<proteinExistence type="predicted"/>
<dbReference type="Proteomes" id="UP000006352">
    <property type="component" value="Unassembled WGS sequence"/>
</dbReference>
<accession>J4IBL3</accession>
<keyword evidence="4 6" id="KW-0472">Membrane</keyword>
<dbReference type="PANTHER" id="PTHR12943">
    <property type="entry name" value="HOMOCYSTEINE-RESPONSIVE ENDOPLASMIC RETICULUM-RESIDENT UNIQUITIN-LIKE DOMAIN HERPUD PROTEIN FAMILY MEMBER"/>
    <property type="match status" value="1"/>
</dbReference>
<dbReference type="HOGENOM" id="CLU_021702_0_0_1"/>
<dbReference type="OrthoDB" id="21589at2759"/>
<evidence type="ECO:0000256" key="5">
    <source>
        <dbReference type="SAM" id="MobiDB-lite"/>
    </source>
</evidence>
<keyword evidence="2 6" id="KW-0812">Transmembrane</keyword>
<keyword evidence="9" id="KW-1185">Reference proteome</keyword>
<organism evidence="8 9">
    <name type="scientific">Fibroporia radiculosa</name>
    <dbReference type="NCBI Taxonomy" id="599839"/>
    <lineage>
        <taxon>Eukaryota</taxon>
        <taxon>Fungi</taxon>
        <taxon>Dikarya</taxon>
        <taxon>Basidiomycota</taxon>
        <taxon>Agaricomycotina</taxon>
        <taxon>Agaricomycetes</taxon>
        <taxon>Polyporales</taxon>
        <taxon>Fibroporiaceae</taxon>
        <taxon>Fibroporia</taxon>
    </lineage>
</organism>
<feature type="transmembrane region" description="Helical" evidence="6">
    <location>
        <begin position="343"/>
        <end position="364"/>
    </location>
</feature>
<feature type="region of interest" description="Disordered" evidence="5">
    <location>
        <begin position="480"/>
        <end position="499"/>
    </location>
</feature>
<gene>
    <name evidence="8" type="ORF">FIBRA_07054</name>
</gene>
<keyword evidence="3 6" id="KW-1133">Transmembrane helix</keyword>
<dbReference type="InterPro" id="IPR039751">
    <property type="entry name" value="HERPUD1/2"/>
</dbReference>
<reference evidence="8 9" key="1">
    <citation type="journal article" date="2012" name="Appl. Environ. Microbiol.">
        <title>Short-read sequencing for genomic analysis of the brown rot fungus Fibroporia radiculosa.</title>
        <authorList>
            <person name="Tang J.D."/>
            <person name="Perkins A.D."/>
            <person name="Sonstegard T.S."/>
            <person name="Schroeder S.G."/>
            <person name="Burgess S.C."/>
            <person name="Diehl S.V."/>
        </authorList>
    </citation>
    <scope>NUCLEOTIDE SEQUENCE [LARGE SCALE GENOMIC DNA]</scope>
    <source>
        <strain evidence="8 9">TFFH 294</strain>
    </source>
</reference>
<dbReference type="Gene3D" id="3.10.20.90">
    <property type="entry name" value="Phosphatidylinositol 3-kinase Catalytic Subunit, Chain A, domain 1"/>
    <property type="match status" value="1"/>
</dbReference>